<dbReference type="InterPro" id="IPR001962">
    <property type="entry name" value="Asn_synthase"/>
</dbReference>
<dbReference type="InterPro" id="IPR017932">
    <property type="entry name" value="GATase_2_dom"/>
</dbReference>
<comment type="catalytic activity">
    <reaction evidence="8">
        <text>L-aspartate + L-glutamine + ATP + H2O = L-asparagine + L-glutamate + AMP + diphosphate + H(+)</text>
        <dbReference type="Rhea" id="RHEA:12228"/>
        <dbReference type="ChEBI" id="CHEBI:15377"/>
        <dbReference type="ChEBI" id="CHEBI:15378"/>
        <dbReference type="ChEBI" id="CHEBI:29985"/>
        <dbReference type="ChEBI" id="CHEBI:29991"/>
        <dbReference type="ChEBI" id="CHEBI:30616"/>
        <dbReference type="ChEBI" id="CHEBI:33019"/>
        <dbReference type="ChEBI" id="CHEBI:58048"/>
        <dbReference type="ChEBI" id="CHEBI:58359"/>
        <dbReference type="ChEBI" id="CHEBI:456215"/>
        <dbReference type="EC" id="6.3.5.4"/>
    </reaction>
</comment>
<dbReference type="EC" id="6.3.5.4" evidence="3"/>
<dbReference type="GO" id="GO:0004066">
    <property type="term" value="F:asparagine synthase (glutamine-hydrolyzing) activity"/>
    <property type="evidence" value="ECO:0007669"/>
    <property type="project" value="UniProtKB-EC"/>
</dbReference>
<dbReference type="Pfam" id="PF13537">
    <property type="entry name" value="GATase_7"/>
    <property type="match status" value="1"/>
</dbReference>
<keyword evidence="10" id="KW-0436">Ligase</keyword>
<name>A0ABZ2ETY0_9FIRM</name>
<dbReference type="SUPFAM" id="SSF52402">
    <property type="entry name" value="Adenine nucleotide alpha hydrolases-like"/>
    <property type="match status" value="1"/>
</dbReference>
<evidence type="ECO:0000256" key="6">
    <source>
        <dbReference type="ARBA" id="ARBA00022888"/>
    </source>
</evidence>
<dbReference type="InterPro" id="IPR051786">
    <property type="entry name" value="ASN_synthetase/amidase"/>
</dbReference>
<dbReference type="PIRSF" id="PIRSF001589">
    <property type="entry name" value="Asn_synthetase_glu-h"/>
    <property type="match status" value="1"/>
</dbReference>
<organism evidence="10 11">
    <name type="scientific">Terrisporobacter glycolicus ATCC 14880 = DSM 1288</name>
    <dbReference type="NCBI Taxonomy" id="1121315"/>
    <lineage>
        <taxon>Bacteria</taxon>
        <taxon>Bacillati</taxon>
        <taxon>Bacillota</taxon>
        <taxon>Clostridia</taxon>
        <taxon>Peptostreptococcales</taxon>
        <taxon>Peptostreptococcaceae</taxon>
        <taxon>Terrisporobacter</taxon>
    </lineage>
</organism>
<dbReference type="CDD" id="cd01991">
    <property type="entry name" value="Asn_synthase_B_C"/>
    <property type="match status" value="1"/>
</dbReference>
<protein>
    <recommendedName>
        <fullName evidence="3">asparagine synthase (glutamine-hydrolyzing)</fullName>
        <ecNumber evidence="3">6.3.5.4</ecNumber>
    </recommendedName>
</protein>
<dbReference type="SUPFAM" id="SSF56235">
    <property type="entry name" value="N-terminal nucleophile aminohydrolases (Ntn hydrolases)"/>
    <property type="match status" value="1"/>
</dbReference>
<keyword evidence="6" id="KW-0061">Asparagine biosynthesis</keyword>
<gene>
    <name evidence="10" type="primary">asnB</name>
    <name evidence="10" type="ORF">TEGL_15730</name>
</gene>
<comment type="pathway">
    <text evidence="1">Amino-acid biosynthesis; L-asparagine biosynthesis; L-asparagine from L-aspartate (L-Gln route): step 1/1.</text>
</comment>
<evidence type="ECO:0000259" key="9">
    <source>
        <dbReference type="PROSITE" id="PS51278"/>
    </source>
</evidence>
<keyword evidence="4" id="KW-0547">Nucleotide-binding</keyword>
<keyword evidence="11" id="KW-1185">Reference proteome</keyword>
<keyword evidence="5" id="KW-0067">ATP-binding</keyword>
<dbReference type="NCBIfam" id="TIGR01536">
    <property type="entry name" value="asn_synth_AEB"/>
    <property type="match status" value="1"/>
</dbReference>
<dbReference type="Gene3D" id="3.60.20.10">
    <property type="entry name" value="Glutamine Phosphoribosylpyrophosphate, subunit 1, domain 1"/>
    <property type="match status" value="1"/>
</dbReference>
<feature type="domain" description="Glutamine amidotransferase type-2" evidence="9">
    <location>
        <begin position="2"/>
        <end position="212"/>
    </location>
</feature>
<dbReference type="CDD" id="cd00712">
    <property type="entry name" value="AsnB"/>
    <property type="match status" value="1"/>
</dbReference>
<keyword evidence="7" id="KW-0315">Glutamine amidotransferase</keyword>
<comment type="similarity">
    <text evidence="2">Belongs to the asparagine synthetase family.</text>
</comment>
<reference evidence="10 11" key="1">
    <citation type="journal article" date="2023" name="PLoS ONE">
        <title>Genome-based metabolic and phylogenomic analysis of three Terrisporobacter species.</title>
        <authorList>
            <person name="Boer T."/>
            <person name="Bengelsdorf F.R."/>
            <person name="Bomeke M."/>
            <person name="Daniel R."/>
            <person name="Poehlein A."/>
        </authorList>
    </citation>
    <scope>NUCLEOTIDE SEQUENCE [LARGE SCALE GENOMIC DNA]</scope>
    <source>
        <strain evidence="10 11">DSM 1288</strain>
    </source>
</reference>
<evidence type="ECO:0000313" key="10">
    <source>
        <dbReference type="EMBL" id="WWD83167.1"/>
    </source>
</evidence>
<dbReference type="Proteomes" id="UP001348492">
    <property type="component" value="Chromosome"/>
</dbReference>
<dbReference type="InterPro" id="IPR033738">
    <property type="entry name" value="AsnB_N"/>
</dbReference>
<dbReference type="InterPro" id="IPR029055">
    <property type="entry name" value="Ntn_hydrolases_N"/>
</dbReference>
<dbReference type="InterPro" id="IPR006426">
    <property type="entry name" value="Asn_synth_AEB"/>
</dbReference>
<evidence type="ECO:0000256" key="5">
    <source>
        <dbReference type="ARBA" id="ARBA00022840"/>
    </source>
</evidence>
<dbReference type="PANTHER" id="PTHR43284">
    <property type="entry name" value="ASPARAGINE SYNTHETASE (GLUTAMINE-HYDROLYZING)"/>
    <property type="match status" value="1"/>
</dbReference>
<evidence type="ECO:0000313" key="11">
    <source>
        <dbReference type="Proteomes" id="UP001348492"/>
    </source>
</evidence>
<proteinExistence type="inferred from homology"/>
<evidence type="ECO:0000256" key="1">
    <source>
        <dbReference type="ARBA" id="ARBA00005187"/>
    </source>
</evidence>
<dbReference type="EMBL" id="CP117523">
    <property type="protein sequence ID" value="WWD83167.1"/>
    <property type="molecule type" value="Genomic_DNA"/>
</dbReference>
<dbReference type="Pfam" id="PF00733">
    <property type="entry name" value="Asn_synthase"/>
    <property type="match status" value="1"/>
</dbReference>
<evidence type="ECO:0000256" key="4">
    <source>
        <dbReference type="ARBA" id="ARBA00022741"/>
    </source>
</evidence>
<dbReference type="PANTHER" id="PTHR43284:SF1">
    <property type="entry name" value="ASPARAGINE SYNTHETASE"/>
    <property type="match status" value="1"/>
</dbReference>
<dbReference type="PROSITE" id="PS51278">
    <property type="entry name" value="GATASE_TYPE_2"/>
    <property type="match status" value="1"/>
</dbReference>
<dbReference type="InterPro" id="IPR014729">
    <property type="entry name" value="Rossmann-like_a/b/a_fold"/>
</dbReference>
<evidence type="ECO:0000256" key="3">
    <source>
        <dbReference type="ARBA" id="ARBA00012737"/>
    </source>
</evidence>
<accession>A0ABZ2ETY0</accession>
<evidence type="ECO:0000256" key="2">
    <source>
        <dbReference type="ARBA" id="ARBA00005752"/>
    </source>
</evidence>
<dbReference type="Gene3D" id="3.40.50.620">
    <property type="entry name" value="HUPs"/>
    <property type="match status" value="1"/>
</dbReference>
<evidence type="ECO:0000256" key="8">
    <source>
        <dbReference type="ARBA" id="ARBA00048741"/>
    </source>
</evidence>
<evidence type="ECO:0000256" key="7">
    <source>
        <dbReference type="ARBA" id="ARBA00022962"/>
    </source>
</evidence>
<dbReference type="RefSeq" id="WP_018590280.1">
    <property type="nucleotide sequence ID" value="NZ_CP117523.1"/>
</dbReference>
<sequence length="645" mass="75961">MCGFVGYTGKIKDNKSVIKKMLDRIIHRGPDQMDVYSDDNITLGFRRLSIIDVAAPSQPIFNEDKSLALLFNGEIYNYIDLREELINKGHIFQTKTDSEVLIHLYEEENKAMVHKLRGMFAFVIYNFKDNSLFMARDHFGIKPLYYYKTQNDNYLFGSEIKSFLDHPEFKKRLNEKLIQPYLCFQYSAILDETFFKGVYKVPPGHTVYIDKDKFKVERYWDINFKSKSDSYDKNIDKYISETENVVKDSIKVHKNSEVPVGTFLSGGIDSSYITALLKPEKTFSVGFNEEGFSENDLAKDLSDILKIENHRRKISGADCFDNLSDVVYHLDEPQSNPSTLPLYFLAELASEHVTVVLSGEGADEIFAGYEWYEEDSRTKIYRKLPKNLRLMNAKIVEKLPNFKGRTTIIRNCGKPENYFIGQAQIFEDREANKILRDNYKSDITTKKITLPLYNNVLNKDELTKKQYLDLKLWLSGDILLKADKISMAHSLELRVPFLDKEVMSMAQNIPVDYRIYNGESKHILREASKRVLPKDWSKRKKKGFPVPIRIWLKDEYYYNKVKSKFDSRYSKKIFNNKEILKLLEDHYCGKRNNARKIWTIYVFLVWYERFFILENKNESIRKRHLQMNSNFRYNTKFSQEYKAIF</sequence>
<keyword evidence="6" id="KW-0028">Amino-acid biosynthesis</keyword>